<dbReference type="PATRIC" id="fig|947033.5.peg.3352"/>
<name>A0A0W0ZDU2_9GAMM</name>
<feature type="signal peptide" evidence="1">
    <location>
        <begin position="1"/>
        <end position="19"/>
    </location>
</feature>
<evidence type="ECO:0000313" key="2">
    <source>
        <dbReference type="EMBL" id="KTD66947.1"/>
    </source>
</evidence>
<evidence type="ECO:0000256" key="1">
    <source>
        <dbReference type="SAM" id="SignalP"/>
    </source>
</evidence>
<evidence type="ECO:0008006" key="4">
    <source>
        <dbReference type="Google" id="ProtNLM"/>
    </source>
</evidence>
<evidence type="ECO:0000313" key="3">
    <source>
        <dbReference type="Proteomes" id="UP000054926"/>
    </source>
</evidence>
<comment type="caution">
    <text evidence="2">The sequence shown here is derived from an EMBL/GenBank/DDBJ whole genome shotgun (WGS) entry which is preliminary data.</text>
</comment>
<gene>
    <name evidence="2" type="ORF">Lste_3153</name>
</gene>
<reference evidence="2 3" key="1">
    <citation type="submission" date="2015-11" db="EMBL/GenBank/DDBJ databases">
        <title>Genomic analysis of 38 Legionella species identifies large and diverse effector repertoires.</title>
        <authorList>
            <person name="Burstein D."/>
            <person name="Amaro F."/>
            <person name="Zusman T."/>
            <person name="Lifshitz Z."/>
            <person name="Cohen O."/>
            <person name="Gilbert J.A."/>
            <person name="Pupko T."/>
            <person name="Shuman H.A."/>
            <person name="Segal G."/>
        </authorList>
    </citation>
    <scope>NUCLEOTIDE SEQUENCE [LARGE SCALE GENOMIC DNA]</scope>
    <source>
        <strain evidence="2 3">IMVS3376</strain>
    </source>
</reference>
<dbReference type="EMBL" id="LNYY01000021">
    <property type="protein sequence ID" value="KTD66947.1"/>
    <property type="molecule type" value="Genomic_DNA"/>
</dbReference>
<dbReference type="OrthoDB" id="5648079at2"/>
<feature type="chain" id="PRO_5006918569" description="Secreted protein" evidence="1">
    <location>
        <begin position="20"/>
        <end position="172"/>
    </location>
</feature>
<dbReference type="AlphaFoldDB" id="A0A0W0ZDU2"/>
<protein>
    <recommendedName>
        <fullName evidence="4">Secreted protein</fullName>
    </recommendedName>
</protein>
<accession>A0A0W0ZDU2</accession>
<keyword evidence="1" id="KW-0732">Signal</keyword>
<organism evidence="2 3">
    <name type="scientific">Legionella steelei</name>
    <dbReference type="NCBI Taxonomy" id="947033"/>
    <lineage>
        <taxon>Bacteria</taxon>
        <taxon>Pseudomonadati</taxon>
        <taxon>Pseudomonadota</taxon>
        <taxon>Gammaproteobacteria</taxon>
        <taxon>Legionellales</taxon>
        <taxon>Legionellaceae</taxon>
        <taxon>Legionella</taxon>
    </lineage>
</organism>
<dbReference type="Proteomes" id="UP000054926">
    <property type="component" value="Unassembled WGS sequence"/>
</dbReference>
<keyword evidence="3" id="KW-1185">Reference proteome</keyword>
<sequence>MVKILMYLGLVLSSNLLIAQPGVQSGANNVISCGSMNEIERVGKQIKEFLQREFCETTIDPKKLAPISQNVLQKIMTTSFLGVAPPQNWQQLTDDMINNCLKNNNLCKKEARKEFEACMKQRVPFILLQFGPWVAENCSQLNKSLIQKWSDKKAILKKIIDESKVDNNVGLP</sequence>
<dbReference type="RefSeq" id="WP_058511982.1">
    <property type="nucleotide sequence ID" value="NZ_LNYY01000021.1"/>
</dbReference>
<proteinExistence type="predicted"/>